<dbReference type="RefSeq" id="WP_111631941.1">
    <property type="nucleotide sequence ID" value="NZ_QLLR01000001.1"/>
</dbReference>
<dbReference type="InterPro" id="IPR019220">
    <property type="entry name" value="DUF2135"/>
</dbReference>
<evidence type="ECO:0000313" key="4">
    <source>
        <dbReference type="EMBL" id="RAJ37207.1"/>
    </source>
</evidence>
<dbReference type="OrthoDB" id="266279at2"/>
<feature type="coiled-coil region" evidence="1">
    <location>
        <begin position="560"/>
        <end position="587"/>
    </location>
</feature>
<dbReference type="PANTHER" id="PTHR45737">
    <property type="entry name" value="VON WILLEBRAND FACTOR A DOMAIN-CONTAINING PROTEIN 5A"/>
    <property type="match status" value="1"/>
</dbReference>
<proteinExistence type="predicted"/>
<dbReference type="EMBL" id="QLLR01000001">
    <property type="protein sequence ID" value="RAJ37207.1"/>
    <property type="molecule type" value="Genomic_DNA"/>
</dbReference>
<dbReference type="PANTHER" id="PTHR45737:SF6">
    <property type="entry name" value="VON WILLEBRAND FACTOR A DOMAIN-CONTAINING PROTEIN 5A"/>
    <property type="match status" value="1"/>
</dbReference>
<dbReference type="SUPFAM" id="SSF48452">
    <property type="entry name" value="TPR-like"/>
    <property type="match status" value="1"/>
</dbReference>
<feature type="signal peptide" evidence="2">
    <location>
        <begin position="1"/>
        <end position="26"/>
    </location>
</feature>
<feature type="chain" id="PRO_5016274596" evidence="2">
    <location>
        <begin position="27"/>
        <end position="986"/>
    </location>
</feature>
<dbReference type="Pfam" id="PF09906">
    <property type="entry name" value="DUF2135"/>
    <property type="match status" value="1"/>
</dbReference>
<evidence type="ECO:0000256" key="2">
    <source>
        <dbReference type="SAM" id="SignalP"/>
    </source>
</evidence>
<comment type="caution">
    <text evidence="4">The sequence shown here is derived from an EMBL/GenBank/DDBJ whole genome shotgun (WGS) entry which is preliminary data.</text>
</comment>
<sequence length="986" mass="110683">MKLRSIFQPLVLLFFLLLTQFTDSNGQTPQVKILGTTAAAALKAVSLKSVHIEVQVYGNIATTMMTMSFVNTSSRILEGELTFPMPDGVSITGYALDINGKMREAVPVEKARATEVFESVEHRRVDPGLLEKVEGNNFRTRIYPFPAGGTRTVKISYEQELHFSPEQELRYHLPLDYKKAVPEFFLKVSVLESKEKPSMSEQPDGSFSFQRKDKTYIAEMQRKDFSPLHGLVINLPAGDTAMDALMQKAGQSYYFLANVLVNAPARTHHWSDQIGLIWDVSLSGLQRDQAKEIALLDAVIKEKKNLTINLGLLNNTFKKGGIFIIKDGNWKELKAKLKQLVYDGGTDYSQLNPGLLQAEEYLFFTDGLSGFGPAVVSLNKPVYMINSSLRADFSLLKNISAKTGGQFINLNVLTAAAACQQMTKEEMQFIGVKNNPGISELYPALPVRVNGYLSIAGLAASGTENLVLQFGYGKEVTLERTVKLNAAAQNAGVIDVSKIWAQKKLSDMDVNYEQNKEKISQLGQQFGIVTRNTSLLVLESVDDYIRYGVAPPAELRAAYEKEMKGRIREKENRKKDLMEEAIVMAAELKKWWNTVFKPQKFFPKPERVNAAGYPVAAADQSEAPLARQNSAIRIRGNNAPHRQNITESREMLAEVVVNSSAAKGKLSNTASADVTSRAAAEQPVIIIPEFKSDQEYMKKISGSPDQAYQQYLSVRKDYQTTPSFYLDISNWFQQHQDVDRALMILSNLAELDLENAEIYKTLTCKLRETGHVKAELFASHKVLEWRPMDAQSYRDYALALADCGEYQRALDTLYTVLNQSYSMDNADRDHGIEEIILAEINNLINLHRAKLNSRKIDKRVIFNLPVDVRVVMNWNKKDTDIDLWVTDPNGDKCFYGNKRTKAGGRISDDFTSGYGPEQFMLKKAIRGTYKIEVNYYGDSQLSISGPTTIMAEIYTHYGTKDQERKIIALQLSDKKQGGVFIGEFTF</sequence>
<dbReference type="Gene3D" id="2.60.120.380">
    <property type="match status" value="1"/>
</dbReference>
<name>A0A327TH99_9SPHI</name>
<dbReference type="Proteomes" id="UP000249754">
    <property type="component" value="Unassembled WGS sequence"/>
</dbReference>
<feature type="domain" description="VIT" evidence="3">
    <location>
        <begin position="31"/>
        <end position="159"/>
    </location>
</feature>
<reference evidence="4 5" key="1">
    <citation type="submission" date="2018-06" db="EMBL/GenBank/DDBJ databases">
        <title>Genomic Encyclopedia of Archaeal and Bacterial Type Strains, Phase II (KMG-II): from individual species to whole genera.</title>
        <authorList>
            <person name="Goeker M."/>
        </authorList>
    </citation>
    <scope>NUCLEOTIDE SEQUENCE [LARGE SCALE GENOMIC DNA]</scope>
    <source>
        <strain evidence="4 5">DSM 14825</strain>
    </source>
</reference>
<keyword evidence="1" id="KW-0175">Coiled coil</keyword>
<dbReference type="InterPro" id="IPR013694">
    <property type="entry name" value="VIT"/>
</dbReference>
<organism evidence="4 5">
    <name type="scientific">Pedobacter cryoconitis</name>
    <dbReference type="NCBI Taxonomy" id="188932"/>
    <lineage>
        <taxon>Bacteria</taxon>
        <taxon>Pseudomonadati</taxon>
        <taxon>Bacteroidota</taxon>
        <taxon>Sphingobacteriia</taxon>
        <taxon>Sphingobacteriales</taxon>
        <taxon>Sphingobacteriaceae</taxon>
        <taxon>Pedobacter</taxon>
    </lineage>
</organism>
<dbReference type="SMART" id="SM00609">
    <property type="entry name" value="VIT"/>
    <property type="match status" value="1"/>
</dbReference>
<dbReference type="PROSITE" id="PS51468">
    <property type="entry name" value="VIT"/>
    <property type="match status" value="1"/>
</dbReference>
<gene>
    <name evidence="4" type="ORF">LY11_00283</name>
</gene>
<evidence type="ECO:0000256" key="1">
    <source>
        <dbReference type="SAM" id="Coils"/>
    </source>
</evidence>
<dbReference type="InterPro" id="IPR011990">
    <property type="entry name" value="TPR-like_helical_dom_sf"/>
</dbReference>
<keyword evidence="2" id="KW-0732">Signal</keyword>
<dbReference type="Pfam" id="PF08487">
    <property type="entry name" value="VIT"/>
    <property type="match status" value="1"/>
</dbReference>
<evidence type="ECO:0000313" key="5">
    <source>
        <dbReference type="Proteomes" id="UP000249754"/>
    </source>
</evidence>
<protein>
    <submittedName>
        <fullName evidence="4">Uncharacterized protein YfaP (DUF2135 family)</fullName>
    </submittedName>
</protein>
<accession>A0A327TH99</accession>
<evidence type="ECO:0000259" key="3">
    <source>
        <dbReference type="PROSITE" id="PS51468"/>
    </source>
</evidence>
<dbReference type="AlphaFoldDB" id="A0A327TH99"/>
<dbReference type="Gene3D" id="1.25.40.10">
    <property type="entry name" value="Tetratricopeptide repeat domain"/>
    <property type="match status" value="1"/>
</dbReference>